<sequence length="81" mass="9424">MLSDERLQYIAGNPDNNSPEAVEMAREILRYRRALAEPYAIIEPLGMQYLGDGNSAMVFPPRYRERNDINLYRLDENEMAD</sequence>
<comment type="caution">
    <text evidence="1">The sequence shown here is derived from an EMBL/GenBank/DDBJ whole genome shotgun (WGS) entry which is preliminary data.</text>
</comment>
<evidence type="ECO:0000313" key="1">
    <source>
        <dbReference type="EMBL" id="MBM0748487.1"/>
    </source>
</evidence>
<keyword evidence="2" id="KW-1185">Reference proteome</keyword>
<dbReference type="RefSeq" id="WP_203025647.1">
    <property type="nucleotide sequence ID" value="NZ_JAFCXS010000010.1"/>
</dbReference>
<evidence type="ECO:0000313" key="2">
    <source>
        <dbReference type="Proteomes" id="UP000809137"/>
    </source>
</evidence>
<proteinExistence type="predicted"/>
<protein>
    <submittedName>
        <fullName evidence="1">Uncharacterized protein</fullName>
    </submittedName>
</protein>
<gene>
    <name evidence="1" type="ORF">JJB79_13880</name>
</gene>
<dbReference type="Proteomes" id="UP000809137">
    <property type="component" value="Unassembled WGS sequence"/>
</dbReference>
<organism evidence="1 2">
    <name type="scientific">Pantoea eucrina</name>
    <dbReference type="NCBI Taxonomy" id="472693"/>
    <lineage>
        <taxon>Bacteria</taxon>
        <taxon>Pseudomonadati</taxon>
        <taxon>Pseudomonadota</taxon>
        <taxon>Gammaproteobacteria</taxon>
        <taxon>Enterobacterales</taxon>
        <taxon>Erwiniaceae</taxon>
        <taxon>Pantoea</taxon>
    </lineage>
</organism>
<reference evidence="1 2" key="1">
    <citation type="submission" date="2021-01" db="EMBL/GenBank/DDBJ databases">
        <title>Complete genome sequence of Pantoea eucrina OB49, a heavy metal tolerant bacterium with PGPR potential isolated from wheat in Algeria.</title>
        <authorList>
            <person name="Lekired A."/>
            <person name="Ouzari I.H."/>
        </authorList>
    </citation>
    <scope>NUCLEOTIDE SEQUENCE [LARGE SCALE GENOMIC DNA]</scope>
    <source>
        <strain evidence="1 2">OB49</strain>
    </source>
</reference>
<accession>A0ABS1Z891</accession>
<dbReference type="EMBL" id="JAFCXS010000010">
    <property type="protein sequence ID" value="MBM0748487.1"/>
    <property type="molecule type" value="Genomic_DNA"/>
</dbReference>
<name>A0ABS1Z891_9GAMM</name>